<dbReference type="GO" id="GO:0005777">
    <property type="term" value="C:peroxisome"/>
    <property type="evidence" value="ECO:0007669"/>
    <property type="project" value="TreeGrafter"/>
</dbReference>
<dbReference type="AlphaFoldDB" id="A0A8H7UY19"/>
<dbReference type="SUPFAM" id="SSF51735">
    <property type="entry name" value="NAD(P)-binding Rossmann-fold domains"/>
    <property type="match status" value="1"/>
</dbReference>
<dbReference type="OrthoDB" id="2136131at2759"/>
<evidence type="ECO:0000256" key="2">
    <source>
        <dbReference type="ARBA" id="ARBA00023002"/>
    </source>
</evidence>
<keyword evidence="2" id="KW-0560">Oxidoreductase</keyword>
<dbReference type="Pfam" id="PF13561">
    <property type="entry name" value="adh_short_C2"/>
    <property type="match status" value="1"/>
</dbReference>
<dbReference type="InterPro" id="IPR002347">
    <property type="entry name" value="SDR_fam"/>
</dbReference>
<organism evidence="6 7">
    <name type="scientific">Mucor saturninus</name>
    <dbReference type="NCBI Taxonomy" id="64648"/>
    <lineage>
        <taxon>Eukaryota</taxon>
        <taxon>Fungi</taxon>
        <taxon>Fungi incertae sedis</taxon>
        <taxon>Mucoromycota</taxon>
        <taxon>Mucoromycotina</taxon>
        <taxon>Mucoromycetes</taxon>
        <taxon>Mucorales</taxon>
        <taxon>Mucorineae</taxon>
        <taxon>Mucoraceae</taxon>
        <taxon>Mucor</taxon>
    </lineage>
</organism>
<evidence type="ECO:0000313" key="7">
    <source>
        <dbReference type="Proteomes" id="UP000603453"/>
    </source>
</evidence>
<keyword evidence="1" id="KW-0521">NADP</keyword>
<sequence length="285" mass="30140">MAPAVETTTIFKDNIFAGKVLFCSGGGSGICRGMTEAVVRHGAKAVIFSRSKDKLEKAAKEMSLKTGGEVFAVAGDVRNPADVENAIKITVEKYGRLDFLINGAAGNFLSSFDHLSYNAFKTVIEIDLLGTFNLTKAAVEHLKASKGAVINVTATLHYTGTPFQQHAGAAKAAVDALTKHWAVELGPHGIRVNGKNAKDIQKGIAPGPIASTVGMEKLGPAFDVTGVPIQRMGEVQDIAQSTVFLFSEGASYISGAILVVDGAAWMNPSYLNYPELVLSPPDFKL</sequence>
<comment type="catalytic activity">
    <reaction evidence="5">
        <text>a (2E,4Z)-dienoyl-CoA + NADPH + H(+) = a 4,5-saturated-(3E)-enoyl-CoA + NADP(+)</text>
        <dbReference type="Rhea" id="RHEA:61892"/>
        <dbReference type="ChEBI" id="CHEBI:15378"/>
        <dbReference type="ChEBI" id="CHEBI:57783"/>
        <dbReference type="ChEBI" id="CHEBI:58349"/>
        <dbReference type="ChEBI" id="CHEBI:85099"/>
        <dbReference type="ChEBI" id="CHEBI:85493"/>
        <dbReference type="EC" id="1.3.1.124"/>
    </reaction>
</comment>
<dbReference type="PANTHER" id="PTHR43296">
    <property type="entry name" value="PEROXISOMAL 2,4-DIENOYL-COA REDUCTASE"/>
    <property type="match status" value="1"/>
</dbReference>
<reference evidence="6" key="1">
    <citation type="submission" date="2020-12" db="EMBL/GenBank/DDBJ databases">
        <title>Metabolic potential, ecology and presence of endohyphal bacteria is reflected in genomic diversity of Mucoromycotina.</title>
        <authorList>
            <person name="Muszewska A."/>
            <person name="Okrasinska A."/>
            <person name="Steczkiewicz K."/>
            <person name="Drgas O."/>
            <person name="Orlowska M."/>
            <person name="Perlinska-Lenart U."/>
            <person name="Aleksandrzak-Piekarczyk T."/>
            <person name="Szatraj K."/>
            <person name="Zielenkiewicz U."/>
            <person name="Pilsyk S."/>
            <person name="Malc E."/>
            <person name="Mieczkowski P."/>
            <person name="Kruszewska J.S."/>
            <person name="Biernat P."/>
            <person name="Pawlowska J."/>
        </authorList>
    </citation>
    <scope>NUCLEOTIDE SEQUENCE</scope>
    <source>
        <strain evidence="6">WA0000017839</strain>
    </source>
</reference>
<dbReference type="InterPro" id="IPR036291">
    <property type="entry name" value="NAD(P)-bd_dom_sf"/>
</dbReference>
<dbReference type="PANTHER" id="PTHR43296:SF2">
    <property type="entry name" value="PEROXISOMAL 2,4-DIENOYL-COA REDUCTASE [(3E)-ENOYL-COA-PRODUCING]"/>
    <property type="match status" value="1"/>
</dbReference>
<protein>
    <recommendedName>
        <fullName evidence="3">2,4-dienoyl-CoA reductase [(3E)-enoyl-CoA-producing]</fullName>
        <ecNumber evidence="3">1.3.1.124</ecNumber>
    </recommendedName>
</protein>
<dbReference type="Gene3D" id="3.40.50.720">
    <property type="entry name" value="NAD(P)-binding Rossmann-like Domain"/>
    <property type="match status" value="1"/>
</dbReference>
<dbReference type="Proteomes" id="UP000603453">
    <property type="component" value="Unassembled WGS sequence"/>
</dbReference>
<dbReference type="InterPro" id="IPR045017">
    <property type="entry name" value="DECR2-like"/>
</dbReference>
<dbReference type="EMBL" id="JAEPRD010000150">
    <property type="protein sequence ID" value="KAG2196283.1"/>
    <property type="molecule type" value="Genomic_DNA"/>
</dbReference>
<comment type="catalytic activity">
    <reaction evidence="4">
        <text>a (2E,4E)-dienoyl-CoA + NADPH + H(+) = a 4,5-saturated-(3E)-enoyl-CoA + NADP(+)</text>
        <dbReference type="Rhea" id="RHEA:45912"/>
        <dbReference type="ChEBI" id="CHEBI:15378"/>
        <dbReference type="ChEBI" id="CHEBI:57783"/>
        <dbReference type="ChEBI" id="CHEBI:58349"/>
        <dbReference type="ChEBI" id="CHEBI:85101"/>
        <dbReference type="ChEBI" id="CHEBI:85493"/>
        <dbReference type="EC" id="1.3.1.124"/>
    </reaction>
</comment>
<name>A0A8H7UY19_9FUNG</name>
<dbReference type="EC" id="1.3.1.124" evidence="3"/>
<evidence type="ECO:0000313" key="6">
    <source>
        <dbReference type="EMBL" id="KAG2196283.1"/>
    </source>
</evidence>
<comment type="caution">
    <text evidence="6">The sequence shown here is derived from an EMBL/GenBank/DDBJ whole genome shotgun (WGS) entry which is preliminary data.</text>
</comment>
<keyword evidence="7" id="KW-1185">Reference proteome</keyword>
<evidence type="ECO:0000256" key="4">
    <source>
        <dbReference type="ARBA" id="ARBA00048009"/>
    </source>
</evidence>
<dbReference type="FunFam" id="3.40.50.720:FF:000084">
    <property type="entry name" value="Short-chain dehydrogenase reductase"/>
    <property type="match status" value="1"/>
</dbReference>
<proteinExistence type="predicted"/>
<accession>A0A8H7UY19</accession>
<dbReference type="GO" id="GO:0009062">
    <property type="term" value="P:fatty acid catabolic process"/>
    <property type="evidence" value="ECO:0007669"/>
    <property type="project" value="InterPro"/>
</dbReference>
<gene>
    <name evidence="6" type="ORF">INT47_012505</name>
</gene>
<evidence type="ECO:0000256" key="5">
    <source>
        <dbReference type="ARBA" id="ARBA00048340"/>
    </source>
</evidence>
<dbReference type="PRINTS" id="PR00081">
    <property type="entry name" value="GDHRDH"/>
</dbReference>
<evidence type="ECO:0000256" key="1">
    <source>
        <dbReference type="ARBA" id="ARBA00022857"/>
    </source>
</evidence>
<evidence type="ECO:0000256" key="3">
    <source>
        <dbReference type="ARBA" id="ARBA00026117"/>
    </source>
</evidence>
<dbReference type="CDD" id="cd05369">
    <property type="entry name" value="TER_DECR_SDR_a"/>
    <property type="match status" value="1"/>
</dbReference>
<dbReference type="GO" id="GO:0008670">
    <property type="term" value="F:2,4-dienoyl-CoA reductase (NADPH) activity"/>
    <property type="evidence" value="ECO:0007669"/>
    <property type="project" value="InterPro"/>
</dbReference>